<name>A0A446BHN3_9PEZI</name>
<dbReference type="Pfam" id="PF00106">
    <property type="entry name" value="adh_short"/>
    <property type="match status" value="1"/>
</dbReference>
<dbReference type="SUPFAM" id="SSF51735">
    <property type="entry name" value="NAD(P)-binding Rossmann-fold domains"/>
    <property type="match status" value="1"/>
</dbReference>
<evidence type="ECO:0000313" key="6">
    <source>
        <dbReference type="Proteomes" id="UP000289323"/>
    </source>
</evidence>
<dbReference type="PROSITE" id="PS00061">
    <property type="entry name" value="ADH_SHORT"/>
    <property type="match status" value="1"/>
</dbReference>
<dbReference type="GO" id="GO:0005783">
    <property type="term" value="C:endoplasmic reticulum"/>
    <property type="evidence" value="ECO:0007669"/>
    <property type="project" value="TreeGrafter"/>
</dbReference>
<dbReference type="GO" id="GO:0006654">
    <property type="term" value="P:phosphatidic acid biosynthetic process"/>
    <property type="evidence" value="ECO:0007669"/>
    <property type="project" value="TreeGrafter"/>
</dbReference>
<dbReference type="Gene3D" id="3.40.50.720">
    <property type="entry name" value="NAD(P)-binding Rossmann-like Domain"/>
    <property type="match status" value="1"/>
</dbReference>
<gene>
    <name evidence="5" type="ORF">TT172_LOCUS4431</name>
</gene>
<dbReference type="InterPro" id="IPR020904">
    <property type="entry name" value="Sc_DH/Rdtase_CS"/>
</dbReference>
<evidence type="ECO:0000256" key="1">
    <source>
        <dbReference type="ARBA" id="ARBA00006484"/>
    </source>
</evidence>
<comment type="similarity">
    <text evidence="1 4">Belongs to the short-chain dehydrogenases/reductases (SDR) family.</text>
</comment>
<evidence type="ECO:0000256" key="2">
    <source>
        <dbReference type="ARBA" id="ARBA00022857"/>
    </source>
</evidence>
<dbReference type="GO" id="GO:0005811">
    <property type="term" value="C:lipid droplet"/>
    <property type="evidence" value="ECO:0007669"/>
    <property type="project" value="TreeGrafter"/>
</dbReference>
<dbReference type="PRINTS" id="PR00080">
    <property type="entry name" value="SDRFAMILY"/>
</dbReference>
<dbReference type="GO" id="GO:0019433">
    <property type="term" value="P:triglyceride catabolic process"/>
    <property type="evidence" value="ECO:0007669"/>
    <property type="project" value="TreeGrafter"/>
</dbReference>
<dbReference type="PANTHER" id="PTHR44169:SF6">
    <property type="entry name" value="NADPH-DEPENDENT 1-ACYLDIHYDROXYACETONE PHOSPHATE REDUCTASE"/>
    <property type="match status" value="1"/>
</dbReference>
<organism evidence="5 6">
    <name type="scientific">Thermothielavioides terrestris</name>
    <dbReference type="NCBI Taxonomy" id="2587410"/>
    <lineage>
        <taxon>Eukaryota</taxon>
        <taxon>Fungi</taxon>
        <taxon>Dikarya</taxon>
        <taxon>Ascomycota</taxon>
        <taxon>Pezizomycotina</taxon>
        <taxon>Sordariomycetes</taxon>
        <taxon>Sordariomycetidae</taxon>
        <taxon>Sordariales</taxon>
        <taxon>Chaetomiaceae</taxon>
        <taxon>Thermothielavioides</taxon>
    </lineage>
</organism>
<evidence type="ECO:0000256" key="3">
    <source>
        <dbReference type="ARBA" id="ARBA00023002"/>
    </source>
</evidence>
<keyword evidence="3" id="KW-0560">Oxidoreductase</keyword>
<dbReference type="InterPro" id="IPR002347">
    <property type="entry name" value="SDR_fam"/>
</dbReference>
<proteinExistence type="inferred from homology"/>
<dbReference type="GO" id="GO:0000140">
    <property type="term" value="F:acylglycerone-phosphate reductase (NADP+) activity"/>
    <property type="evidence" value="ECO:0007669"/>
    <property type="project" value="TreeGrafter"/>
</dbReference>
<accession>A0A446BHN3</accession>
<evidence type="ECO:0000313" key="5">
    <source>
        <dbReference type="EMBL" id="SPQ22012.1"/>
    </source>
</evidence>
<keyword evidence="2" id="KW-0521">NADP</keyword>
<protein>
    <submittedName>
        <fullName evidence="5">78efc720-61b4-436a-aa25-5bc9643ee857</fullName>
    </submittedName>
</protein>
<dbReference type="InterPro" id="IPR036291">
    <property type="entry name" value="NAD(P)-bd_dom_sf"/>
</dbReference>
<dbReference type="PRINTS" id="PR00081">
    <property type="entry name" value="GDHRDH"/>
</dbReference>
<reference evidence="5 6" key="1">
    <citation type="submission" date="2018-04" db="EMBL/GenBank/DDBJ databases">
        <authorList>
            <person name="Huttner S."/>
            <person name="Dainat J."/>
        </authorList>
    </citation>
    <scope>NUCLEOTIDE SEQUENCE [LARGE SCALE GENOMIC DNA]</scope>
</reference>
<evidence type="ECO:0000256" key="4">
    <source>
        <dbReference type="RuleBase" id="RU000363"/>
    </source>
</evidence>
<dbReference type="PANTHER" id="PTHR44169">
    <property type="entry name" value="NADPH-DEPENDENT 1-ACYLDIHYDROXYACETONE PHOSPHATE REDUCTASE"/>
    <property type="match status" value="1"/>
</dbReference>
<dbReference type="GO" id="GO:0004806">
    <property type="term" value="F:triacylglycerol lipase activity"/>
    <property type="evidence" value="ECO:0007669"/>
    <property type="project" value="TreeGrafter"/>
</dbReference>
<dbReference type="Proteomes" id="UP000289323">
    <property type="component" value="Unassembled WGS sequence"/>
</dbReference>
<sequence>MKPKTVLITGCGKESLGNALAKEFRRRGHTVFASVSSLAIVDPSLSEAGCHVLELDVTSTASIDQAVTVVTNLTRTTTDEGSLDILINNAGIMHIMPFADTPVEHARRVFEVNTLGPWAVTRAFLPLLLAAGRSGGGDGAKVGNVCSVNEVLCPPFLTAYNASKAALESMSRTMRRELAPLGVQVVTLKCGCIETGLFNSPDVSMSGPACPETSVYAGLREWIGRREFLKVGRFFKREVVAEDLVRELLKENTSAVVWKGGLATIHWLLSFGWETMMDRTLIKGNHLDTMSWSPPKD</sequence>
<dbReference type="AlphaFoldDB" id="A0A446BHN3"/>
<dbReference type="EMBL" id="OUUZ01000008">
    <property type="protein sequence ID" value="SPQ22012.1"/>
    <property type="molecule type" value="Genomic_DNA"/>
</dbReference>